<feature type="compositionally biased region" description="Polar residues" evidence="1">
    <location>
        <begin position="246"/>
        <end position="264"/>
    </location>
</feature>
<name>A0A183B0P2_9TREM</name>
<dbReference type="WBParaSite" id="ECPE_0001281401-mRNA-1">
    <property type="protein sequence ID" value="ECPE_0001281401-mRNA-1"/>
    <property type="gene ID" value="ECPE_0001281401"/>
</dbReference>
<feature type="compositionally biased region" description="Acidic residues" evidence="1">
    <location>
        <begin position="425"/>
        <end position="436"/>
    </location>
</feature>
<reference evidence="4" key="1">
    <citation type="submission" date="2016-06" db="UniProtKB">
        <authorList>
            <consortium name="WormBaseParasite"/>
        </authorList>
    </citation>
    <scope>IDENTIFICATION</scope>
</reference>
<reference evidence="2 3" key="2">
    <citation type="submission" date="2018-11" db="EMBL/GenBank/DDBJ databases">
        <authorList>
            <consortium name="Pathogen Informatics"/>
        </authorList>
    </citation>
    <scope>NUCLEOTIDE SEQUENCE [LARGE SCALE GENOMIC DNA]</scope>
    <source>
        <strain evidence="2 3">Egypt</strain>
    </source>
</reference>
<dbReference type="AlphaFoldDB" id="A0A183B0P2"/>
<feature type="region of interest" description="Disordered" evidence="1">
    <location>
        <begin position="373"/>
        <end position="436"/>
    </location>
</feature>
<dbReference type="EMBL" id="UZAN01053585">
    <property type="protein sequence ID" value="VDP90048.1"/>
    <property type="molecule type" value="Genomic_DNA"/>
</dbReference>
<sequence length="471" mass="50973">MLGSDSAPGGKRRNHTDNEEPGPSKAPRTEEKNAKIDGLESSGWQAVMGSTLAEALEHLKVDRHLPAREVKKLLRAVLTNEDVVSAFRRYINLSEPETGTPSATTVKRAKDLGLLQGLPTAIVGSHGLEPRVITRSLARTIEQSLPDYFPRQSNESGKNACTILDMEFSDDDENDGAIDAAASLDNAEENPSGSAVSADVDVDYVPGPEDLYVLRRDQALDWSPYETAPGTVSSPSGPGFVLSPSGDHSNQSGVTDIDSSTLSEGSPIVPSSVVVDDYCDDLINPRTSPYRTRLASQRDNCKSTKRSSQIEEAVDTAHSLGPTTEHDFVWIKADEPSSMAPLEEASFVDSVGDEAEDTVEDGVYTDFLRSLFPSGSSSENTPRKKPHSSTVPANSSDTPSTPAHGCSNNETRAADWTNAVPSDLREDEYDDSDDPEFDVMAELDQVNREDFLDELRDDRAVRVSKMEAKVG</sequence>
<proteinExistence type="predicted"/>
<gene>
    <name evidence="2" type="ORF">ECPE_LOCUS12776</name>
</gene>
<dbReference type="OrthoDB" id="6279425at2759"/>
<evidence type="ECO:0000256" key="1">
    <source>
        <dbReference type="SAM" id="MobiDB-lite"/>
    </source>
</evidence>
<evidence type="ECO:0000313" key="4">
    <source>
        <dbReference type="WBParaSite" id="ECPE_0001281401-mRNA-1"/>
    </source>
</evidence>
<feature type="compositionally biased region" description="Basic and acidic residues" evidence="1">
    <location>
        <begin position="27"/>
        <end position="38"/>
    </location>
</feature>
<organism evidence="4">
    <name type="scientific">Echinostoma caproni</name>
    <dbReference type="NCBI Taxonomy" id="27848"/>
    <lineage>
        <taxon>Eukaryota</taxon>
        <taxon>Metazoa</taxon>
        <taxon>Spiralia</taxon>
        <taxon>Lophotrochozoa</taxon>
        <taxon>Platyhelminthes</taxon>
        <taxon>Trematoda</taxon>
        <taxon>Digenea</taxon>
        <taxon>Plagiorchiida</taxon>
        <taxon>Echinostomata</taxon>
        <taxon>Echinostomatoidea</taxon>
        <taxon>Echinostomatidae</taxon>
        <taxon>Echinostoma</taxon>
    </lineage>
</organism>
<feature type="region of interest" description="Disordered" evidence="1">
    <location>
        <begin position="295"/>
        <end position="316"/>
    </location>
</feature>
<feature type="region of interest" description="Disordered" evidence="1">
    <location>
        <begin position="244"/>
        <end position="265"/>
    </location>
</feature>
<protein>
    <submittedName>
        <fullName evidence="4">Protein kinase domain-containing protein</fullName>
    </submittedName>
</protein>
<feature type="region of interest" description="Disordered" evidence="1">
    <location>
        <begin position="1"/>
        <end position="40"/>
    </location>
</feature>
<evidence type="ECO:0000313" key="3">
    <source>
        <dbReference type="Proteomes" id="UP000272942"/>
    </source>
</evidence>
<keyword evidence="3" id="KW-1185">Reference proteome</keyword>
<dbReference type="Proteomes" id="UP000272942">
    <property type="component" value="Unassembled WGS sequence"/>
</dbReference>
<evidence type="ECO:0000313" key="2">
    <source>
        <dbReference type="EMBL" id="VDP90048.1"/>
    </source>
</evidence>
<feature type="compositionally biased region" description="Polar residues" evidence="1">
    <location>
        <begin position="388"/>
        <end position="411"/>
    </location>
</feature>
<accession>A0A183B0P2</accession>